<proteinExistence type="predicted"/>
<dbReference type="Pfam" id="PF13149">
    <property type="entry name" value="Mfa_like_1"/>
    <property type="match status" value="1"/>
</dbReference>
<dbReference type="InterPro" id="IPR042278">
    <property type="entry name" value="Mfa-like_1_N"/>
</dbReference>
<evidence type="ECO:0000256" key="2">
    <source>
        <dbReference type="SAM" id="SignalP"/>
    </source>
</evidence>
<name>A0A9P4DPE9_9BACT</name>
<evidence type="ECO:0000259" key="3">
    <source>
        <dbReference type="Pfam" id="PF09603"/>
    </source>
</evidence>
<comment type="caution">
    <text evidence="4">The sequence shown here is derived from an EMBL/GenBank/DDBJ whole genome shotgun (WGS) entry which is preliminary data.</text>
</comment>
<evidence type="ECO:0000313" key="4">
    <source>
        <dbReference type="EMBL" id="KAA2562907.1"/>
    </source>
</evidence>
<dbReference type="Proteomes" id="UP000323119">
    <property type="component" value="Unassembled WGS sequence"/>
</dbReference>
<evidence type="ECO:0000256" key="1">
    <source>
        <dbReference type="SAM" id="MobiDB-lite"/>
    </source>
</evidence>
<dbReference type="PROSITE" id="PS51257">
    <property type="entry name" value="PROKAR_LIPOPROTEIN"/>
    <property type="match status" value="1"/>
</dbReference>
<dbReference type="NCBIfam" id="TIGR02145">
    <property type="entry name" value="Fib_succ_major"/>
    <property type="match status" value="1"/>
</dbReference>
<protein>
    <recommendedName>
        <fullName evidence="3">Fibrobacter succinogenes major paralogous domain-containing protein</fullName>
    </recommendedName>
</protein>
<feature type="signal peptide" evidence="2">
    <location>
        <begin position="1"/>
        <end position="21"/>
    </location>
</feature>
<dbReference type="InterPro" id="IPR011871">
    <property type="entry name" value="Fib_succ_major"/>
</dbReference>
<accession>A0A9P4DPE9</accession>
<evidence type="ECO:0000313" key="5">
    <source>
        <dbReference type="Proteomes" id="UP000323119"/>
    </source>
</evidence>
<dbReference type="Gene3D" id="2.60.40.2630">
    <property type="match status" value="1"/>
</dbReference>
<dbReference type="CDD" id="cd13120">
    <property type="entry name" value="BF2867_like_N"/>
    <property type="match status" value="1"/>
</dbReference>
<dbReference type="CDD" id="cd13121">
    <property type="entry name" value="BF2867_like_C"/>
    <property type="match status" value="1"/>
</dbReference>
<sequence>MKTTLLTALAAAALAAGCSKSDTGTPCVKIAPTIQTRVTGLHFDTGDRIGLSIAKGSETYAQNVPMTYDGTAFTAADLLWYNDSNEKSTLTAYHPYSEQGMPAEFSVATDQTSGGASSDLLVAVKKEVTPSSAPVGMLFYHVMSQLTIVLTNNSDAPVTGVTVGGLVPTAVVDFTVPSAAAKSGAAAADVEAFEVTADAAYRAILVPQQATLTVTVATGDGKSRSKTLSSAQLESGKRYDMSVVVTNIDIDVELSGEVVDWGDGGSLDGSGEGGGGDGGGGEGGGEGGDPGTLSYGGVDYPTATIGGRVWMTRNLRYLPDGAQIGTGIWYPCRGTAGSNDAEYVAERGLLYSFTTALGGATAASGTPVQGICPPGWHVPTGAEIEQMIASPEYDASLLRSAGMLVSDTGLYITEKKGYLMSCTSEDNGANYQAMPYSSGGIVAGLAPFPAGNGVSLRCVKDI</sequence>
<dbReference type="Pfam" id="PF09603">
    <property type="entry name" value="Fib_succ_major"/>
    <property type="match status" value="1"/>
</dbReference>
<gene>
    <name evidence="4" type="ORF">F2S36_03645</name>
</gene>
<keyword evidence="2" id="KW-0732">Signal</keyword>
<feature type="region of interest" description="Disordered" evidence="1">
    <location>
        <begin position="262"/>
        <end position="294"/>
    </location>
</feature>
<dbReference type="RefSeq" id="WP_055202014.1">
    <property type="nucleotide sequence ID" value="NZ_JADMQE010000004.1"/>
</dbReference>
<dbReference type="EMBL" id="VVUY01000003">
    <property type="protein sequence ID" value="KAA2562907.1"/>
    <property type="molecule type" value="Genomic_DNA"/>
</dbReference>
<feature type="chain" id="PRO_5040247941" description="Fibrobacter succinogenes major paralogous domain-containing protein" evidence="2">
    <location>
        <begin position="22"/>
        <end position="462"/>
    </location>
</feature>
<dbReference type="AlphaFoldDB" id="A0A9P4DPE9"/>
<dbReference type="Gene3D" id="2.60.40.2620">
    <property type="entry name" value="Fimbrillin-like"/>
    <property type="match status" value="1"/>
</dbReference>
<reference evidence="4 5" key="1">
    <citation type="journal article" date="2019" name="Nat. Med.">
        <title>A library of human gut bacterial isolates paired with longitudinal multiomics data enables mechanistic microbiome research.</title>
        <authorList>
            <person name="Poyet M."/>
            <person name="Groussin M."/>
            <person name="Gibbons S.M."/>
            <person name="Avila-Pacheco J."/>
            <person name="Jiang X."/>
            <person name="Kearney S.M."/>
            <person name="Perrotta A.R."/>
            <person name="Berdy B."/>
            <person name="Zhao S."/>
            <person name="Lieberman T.D."/>
            <person name="Swanson P.K."/>
            <person name="Smith M."/>
            <person name="Roesemann S."/>
            <person name="Alexander J.E."/>
            <person name="Rich S.A."/>
            <person name="Livny J."/>
            <person name="Vlamakis H."/>
            <person name="Clish C."/>
            <person name="Bullock K."/>
            <person name="Deik A."/>
            <person name="Scott J."/>
            <person name="Pierce K.A."/>
            <person name="Xavier R.J."/>
            <person name="Alm E.J."/>
        </authorList>
    </citation>
    <scope>NUCLEOTIDE SEQUENCE [LARGE SCALE GENOMIC DNA]</scope>
    <source>
        <strain evidence="4 5">BIOML-A204</strain>
    </source>
</reference>
<feature type="compositionally biased region" description="Gly residues" evidence="1">
    <location>
        <begin position="262"/>
        <end position="290"/>
    </location>
</feature>
<organism evidence="4 5">
    <name type="scientific">Alistipes onderdonkii</name>
    <dbReference type="NCBI Taxonomy" id="328813"/>
    <lineage>
        <taxon>Bacteria</taxon>
        <taxon>Pseudomonadati</taxon>
        <taxon>Bacteroidota</taxon>
        <taxon>Bacteroidia</taxon>
        <taxon>Bacteroidales</taxon>
        <taxon>Rikenellaceae</taxon>
        <taxon>Alistipes</taxon>
    </lineage>
</organism>
<dbReference type="InterPro" id="IPR025049">
    <property type="entry name" value="Mfa-like_1"/>
</dbReference>
<feature type="domain" description="Fibrobacter succinogenes major paralogous" evidence="3">
    <location>
        <begin position="304"/>
        <end position="433"/>
    </location>
</feature>